<dbReference type="EMBL" id="GBXM01063918">
    <property type="protein sequence ID" value="JAH44659.1"/>
    <property type="molecule type" value="Transcribed_RNA"/>
</dbReference>
<dbReference type="AlphaFoldDB" id="A0A0E9STG8"/>
<reference evidence="1" key="1">
    <citation type="submission" date="2014-11" db="EMBL/GenBank/DDBJ databases">
        <authorList>
            <person name="Amaro Gonzalez C."/>
        </authorList>
    </citation>
    <scope>NUCLEOTIDE SEQUENCE</scope>
</reference>
<accession>A0A0E9STG8</accession>
<sequence length="43" mass="5038">MSAITSAHSLHILWDFFVAWFRHRLARFASLLVRLAASHPLQY</sequence>
<name>A0A0E9STG8_ANGAN</name>
<protein>
    <submittedName>
        <fullName evidence="1">Uncharacterized protein</fullName>
    </submittedName>
</protein>
<organism evidence="1">
    <name type="scientific">Anguilla anguilla</name>
    <name type="common">European freshwater eel</name>
    <name type="synonym">Muraena anguilla</name>
    <dbReference type="NCBI Taxonomy" id="7936"/>
    <lineage>
        <taxon>Eukaryota</taxon>
        <taxon>Metazoa</taxon>
        <taxon>Chordata</taxon>
        <taxon>Craniata</taxon>
        <taxon>Vertebrata</taxon>
        <taxon>Euteleostomi</taxon>
        <taxon>Actinopterygii</taxon>
        <taxon>Neopterygii</taxon>
        <taxon>Teleostei</taxon>
        <taxon>Anguilliformes</taxon>
        <taxon>Anguillidae</taxon>
        <taxon>Anguilla</taxon>
    </lineage>
</organism>
<proteinExistence type="predicted"/>
<evidence type="ECO:0000313" key="1">
    <source>
        <dbReference type="EMBL" id="JAH44659.1"/>
    </source>
</evidence>
<reference evidence="1" key="2">
    <citation type="journal article" date="2015" name="Fish Shellfish Immunol.">
        <title>Early steps in the European eel (Anguilla anguilla)-Vibrio vulnificus interaction in the gills: Role of the RtxA13 toxin.</title>
        <authorList>
            <person name="Callol A."/>
            <person name="Pajuelo D."/>
            <person name="Ebbesson L."/>
            <person name="Teles M."/>
            <person name="MacKenzie S."/>
            <person name="Amaro C."/>
        </authorList>
    </citation>
    <scope>NUCLEOTIDE SEQUENCE</scope>
</reference>